<accession>A0ABD2QPS6</accession>
<evidence type="ECO:0000256" key="2">
    <source>
        <dbReference type="ARBA" id="ARBA00006676"/>
    </source>
</evidence>
<evidence type="ECO:0000256" key="5">
    <source>
        <dbReference type="ARBA" id="ARBA00022833"/>
    </source>
</evidence>
<dbReference type="GO" id="GO:0009117">
    <property type="term" value="P:nucleotide metabolic process"/>
    <property type="evidence" value="ECO:0007669"/>
    <property type="project" value="UniProtKB-KW"/>
</dbReference>
<comment type="similarity">
    <text evidence="2">Belongs to the metallo-dependent hydrolases superfamily. Adenosine and AMP deaminases family.</text>
</comment>
<evidence type="ECO:0000256" key="1">
    <source>
        <dbReference type="ARBA" id="ARBA00001947"/>
    </source>
</evidence>
<comment type="catalytic activity">
    <reaction evidence="7">
        <text>N(6)-methyl-AMP + H2O + H(+) = IMP + methylamine</text>
        <dbReference type="Rhea" id="RHEA:16001"/>
        <dbReference type="ChEBI" id="CHEBI:15377"/>
        <dbReference type="ChEBI" id="CHEBI:15378"/>
        <dbReference type="ChEBI" id="CHEBI:58053"/>
        <dbReference type="ChEBI" id="CHEBI:59338"/>
        <dbReference type="ChEBI" id="CHEBI:144842"/>
    </reaction>
    <physiologicalReaction direction="left-to-right" evidence="7">
        <dbReference type="Rhea" id="RHEA:16002"/>
    </physiologicalReaction>
</comment>
<dbReference type="GO" id="GO:0046872">
    <property type="term" value="F:metal ion binding"/>
    <property type="evidence" value="ECO:0007669"/>
    <property type="project" value="UniProtKB-KW"/>
</dbReference>
<organism evidence="9 10">
    <name type="scientific">Cichlidogyrus casuarinus</name>
    <dbReference type="NCBI Taxonomy" id="1844966"/>
    <lineage>
        <taxon>Eukaryota</taxon>
        <taxon>Metazoa</taxon>
        <taxon>Spiralia</taxon>
        <taxon>Lophotrochozoa</taxon>
        <taxon>Platyhelminthes</taxon>
        <taxon>Monogenea</taxon>
        <taxon>Monopisthocotylea</taxon>
        <taxon>Dactylogyridea</taxon>
        <taxon>Ancyrocephalidae</taxon>
        <taxon>Cichlidogyrus</taxon>
    </lineage>
</organism>
<sequence>MLKLELHAHLSGSIDTEFLLELAKSSPDLKLDNEEIRFLRNYGGCNLNECFKLFGIIHKILQKHHLIEKSIAHVIEKFTEDGVFYLELRSTLREMENSSKLDYLIMILQSINDHHLVQNGRILVNFLVSIDRARGVDCGHDSIEALKKCQLLRPDIAKRIVGVDLSGNPHVGNLMEYASLLNSVRDLGLKTTVHFAEIEDIHEEWLCFLLEHIPDRIGHATALLTSSEDDSKKVSEVVAIVRERKIPIEACLTSNIKCQSVLNYQDHHFHKWFQMLHPIFLCVSCYATVSILI</sequence>
<comment type="caution">
    <text evidence="9">The sequence shown here is derived from an EMBL/GenBank/DDBJ whole genome shotgun (WGS) entry which is preliminary data.</text>
</comment>
<protein>
    <recommendedName>
        <fullName evidence="8">Adenosine deaminase domain-containing protein</fullName>
    </recommendedName>
</protein>
<dbReference type="InterPro" id="IPR032466">
    <property type="entry name" value="Metal_Hydrolase"/>
</dbReference>
<dbReference type="PANTHER" id="PTHR11409:SF42">
    <property type="entry name" value="ADENOSINE DEAMINASE-LIKE PROTEIN"/>
    <property type="match status" value="1"/>
</dbReference>
<keyword evidence="5" id="KW-0862">Zinc</keyword>
<reference evidence="9 10" key="1">
    <citation type="submission" date="2024-11" db="EMBL/GenBank/DDBJ databases">
        <title>Adaptive evolution of stress response genes in parasites aligns with host niche diversity.</title>
        <authorList>
            <person name="Hahn C."/>
            <person name="Resl P."/>
        </authorList>
    </citation>
    <scope>NUCLEOTIDE SEQUENCE [LARGE SCALE GENOMIC DNA]</scope>
    <source>
        <strain evidence="9">EGGRZ-B1_66</strain>
        <tissue evidence="9">Body</tissue>
    </source>
</reference>
<gene>
    <name evidence="9" type="ORF">Ciccas_000578</name>
</gene>
<dbReference type="Proteomes" id="UP001626550">
    <property type="component" value="Unassembled WGS sequence"/>
</dbReference>
<evidence type="ECO:0000256" key="7">
    <source>
        <dbReference type="ARBA" id="ARBA00048787"/>
    </source>
</evidence>
<dbReference type="InterPro" id="IPR001365">
    <property type="entry name" value="A_deaminase_dom"/>
</dbReference>
<evidence type="ECO:0000256" key="3">
    <source>
        <dbReference type="ARBA" id="ARBA00022723"/>
    </source>
</evidence>
<evidence type="ECO:0000313" key="10">
    <source>
        <dbReference type="Proteomes" id="UP001626550"/>
    </source>
</evidence>
<dbReference type="SUPFAM" id="SSF51556">
    <property type="entry name" value="Metallo-dependent hydrolases"/>
    <property type="match status" value="1"/>
</dbReference>
<comment type="cofactor">
    <cofactor evidence="1">
        <name>Zn(2+)</name>
        <dbReference type="ChEBI" id="CHEBI:29105"/>
    </cofactor>
</comment>
<dbReference type="InterPro" id="IPR006330">
    <property type="entry name" value="Ado/ade_deaminase"/>
</dbReference>
<dbReference type="Pfam" id="PF00962">
    <property type="entry name" value="A_deaminase"/>
    <property type="match status" value="1"/>
</dbReference>
<dbReference type="PANTHER" id="PTHR11409">
    <property type="entry name" value="ADENOSINE DEAMINASE"/>
    <property type="match status" value="1"/>
</dbReference>
<keyword evidence="10" id="KW-1185">Reference proteome</keyword>
<keyword evidence="4" id="KW-0378">Hydrolase</keyword>
<proteinExistence type="inferred from homology"/>
<dbReference type="Gene3D" id="3.20.20.140">
    <property type="entry name" value="Metal-dependent hydrolases"/>
    <property type="match status" value="1"/>
</dbReference>
<keyword evidence="3" id="KW-0479">Metal-binding</keyword>
<dbReference type="EMBL" id="JBJKFK010000033">
    <property type="protein sequence ID" value="KAL3320741.1"/>
    <property type="molecule type" value="Genomic_DNA"/>
</dbReference>
<name>A0ABD2QPS6_9PLAT</name>
<evidence type="ECO:0000259" key="8">
    <source>
        <dbReference type="Pfam" id="PF00962"/>
    </source>
</evidence>
<dbReference type="GO" id="GO:0016787">
    <property type="term" value="F:hydrolase activity"/>
    <property type="evidence" value="ECO:0007669"/>
    <property type="project" value="UniProtKB-KW"/>
</dbReference>
<feature type="domain" description="Adenosine deaminase" evidence="8">
    <location>
        <begin position="3"/>
        <end position="274"/>
    </location>
</feature>
<dbReference type="AlphaFoldDB" id="A0ABD2QPS6"/>
<evidence type="ECO:0000313" key="9">
    <source>
        <dbReference type="EMBL" id="KAL3320741.1"/>
    </source>
</evidence>
<keyword evidence="6" id="KW-0546">Nucleotide metabolism</keyword>
<evidence type="ECO:0000256" key="4">
    <source>
        <dbReference type="ARBA" id="ARBA00022801"/>
    </source>
</evidence>
<evidence type="ECO:0000256" key="6">
    <source>
        <dbReference type="ARBA" id="ARBA00023080"/>
    </source>
</evidence>